<sequence>MNSRIEIFHQMERHFFSLISSKLLSLESLQACYSGVPIPALNPVFYSGKSHLLGAEIYQCKRFYESHSTPWALMVPDYLSDTKTDNVLAQSGFLSIDQGVAMYLSIRDLGVPGLESDLLIKRMDNEMETWILPTIPAFESTEDIAKIYRVRHQEAIEKSPEIYHYSGFIQEQIVSSLTLTVMGDSARIDDVATFPKHQKKGYATQLILSVLQILKDSNISWCFLEASADGLNIYKKIGFRELFKNLYYEEQCQYEQN</sequence>
<accession>A0A2S6EWP0</accession>
<proteinExistence type="predicted"/>
<evidence type="ECO:0000313" key="2">
    <source>
        <dbReference type="Proteomes" id="UP000239239"/>
    </source>
</evidence>
<evidence type="ECO:0000313" key="1">
    <source>
        <dbReference type="EMBL" id="PPK29609.1"/>
    </source>
</evidence>
<dbReference type="InterPro" id="IPR000182">
    <property type="entry name" value="GNAT_dom"/>
</dbReference>
<dbReference type="CDD" id="cd04301">
    <property type="entry name" value="NAT_SF"/>
    <property type="match status" value="1"/>
</dbReference>
<dbReference type="PROSITE" id="PS51186">
    <property type="entry name" value="GNAT"/>
    <property type="match status" value="1"/>
</dbReference>
<keyword evidence="1" id="KW-0808">Transferase</keyword>
<dbReference type="InterPro" id="IPR016181">
    <property type="entry name" value="Acyl_CoA_acyltransferase"/>
</dbReference>
<dbReference type="SUPFAM" id="SSF55729">
    <property type="entry name" value="Acyl-CoA N-acyltransferases (Nat)"/>
    <property type="match status" value="1"/>
</dbReference>
<gene>
    <name evidence="1" type="ORF">C3928_11065</name>
</gene>
<dbReference type="Pfam" id="PF00583">
    <property type="entry name" value="Acetyltransf_1"/>
    <property type="match status" value="1"/>
</dbReference>
<dbReference type="AlphaFoldDB" id="A0A2S6EWP0"/>
<name>A0A2S6EWP0_LEGPN</name>
<reference evidence="1 2" key="1">
    <citation type="submission" date="2018-02" db="EMBL/GenBank/DDBJ databases">
        <title>Draft genome sequences of four Legionella pneumophila clinical strains isolated in Ontario.</title>
        <authorList>
            <person name="Fortuna A."/>
            <person name="Ramnarine R."/>
            <person name="Li A."/>
            <person name="Frantz C."/>
            <person name="Mallo G."/>
        </authorList>
    </citation>
    <scope>NUCLEOTIDE SEQUENCE [LARGE SCALE GENOMIC DNA]</scope>
    <source>
        <strain evidence="1 2">LG61</strain>
    </source>
</reference>
<dbReference type="Gene3D" id="3.40.630.30">
    <property type="match status" value="1"/>
</dbReference>
<dbReference type="OrthoDB" id="5637934at2"/>
<dbReference type="RefSeq" id="WP_027227215.1">
    <property type="nucleotide sequence ID" value="NZ_CP017601.1"/>
</dbReference>
<dbReference type="Proteomes" id="UP000239239">
    <property type="component" value="Unassembled WGS sequence"/>
</dbReference>
<dbReference type="EMBL" id="PQWY01000016">
    <property type="protein sequence ID" value="PPK29609.1"/>
    <property type="molecule type" value="Genomic_DNA"/>
</dbReference>
<comment type="caution">
    <text evidence="1">The sequence shown here is derived from an EMBL/GenBank/DDBJ whole genome shotgun (WGS) entry which is preliminary data.</text>
</comment>
<protein>
    <submittedName>
        <fullName evidence="1">N-acetyltransferase</fullName>
    </submittedName>
</protein>
<organism evidence="1 2">
    <name type="scientific">Legionella pneumophila</name>
    <dbReference type="NCBI Taxonomy" id="446"/>
    <lineage>
        <taxon>Bacteria</taxon>
        <taxon>Pseudomonadati</taxon>
        <taxon>Pseudomonadota</taxon>
        <taxon>Gammaproteobacteria</taxon>
        <taxon>Legionellales</taxon>
        <taxon>Legionellaceae</taxon>
        <taxon>Legionella</taxon>
    </lineage>
</organism>
<dbReference type="GO" id="GO:0016747">
    <property type="term" value="F:acyltransferase activity, transferring groups other than amino-acyl groups"/>
    <property type="evidence" value="ECO:0007669"/>
    <property type="project" value="InterPro"/>
</dbReference>